<sequence>MSAHNDFLARYDAMSVRAAHQVILHYSTSFSLASRLLSRRVRTDIHNLYAMVRIADEIVDGAAARDAAPSLLDDYQAQVLAAPAVRFHTDPVLHAYAITARRCQFPDEHIKAFFSSMRRDLHQTTYTEGELDEYVYGSAEVIGLLCLAVFLVDEPVTATQRAEMEAGACSLGAAFQKINFLRDLQEDSGVLGRAYYPQDFTDDDKHACVAEIRRDLAAARTVMGLLPASARAGVLAATDLFSRLTDQIEDTPAEELTTRRISVPQHIKVAIAAKALATSQRMKK</sequence>
<dbReference type="EC" id="2.5.1.-" evidence="3"/>
<dbReference type="Pfam" id="PF00494">
    <property type="entry name" value="SQS_PSY"/>
    <property type="match status" value="1"/>
</dbReference>
<evidence type="ECO:0000313" key="3">
    <source>
        <dbReference type="EMBL" id="WIM67817.1"/>
    </source>
</evidence>
<evidence type="ECO:0000256" key="2">
    <source>
        <dbReference type="ARBA" id="ARBA00022679"/>
    </source>
</evidence>
<comment type="pathway">
    <text evidence="1">Carotenoid biosynthesis; phytoene biosynthesis.</text>
</comment>
<protein>
    <submittedName>
        <fullName evidence="3">Phytoene/squalene synthase family protein</fullName>
        <ecNumber evidence="3">2.5.1.-</ecNumber>
    </submittedName>
</protein>
<reference evidence="3 4" key="1">
    <citation type="submission" date="2023-05" db="EMBL/GenBank/DDBJ databases">
        <title>Corynebacterium suedekumii sp. nov. and Corynebacterium breve sp. nov. isolated from raw cow's milk.</title>
        <authorList>
            <person name="Baer M.K."/>
            <person name="Mehl L."/>
            <person name="Hellmuth R."/>
            <person name="Marke G."/>
            <person name="Lipski A."/>
        </authorList>
    </citation>
    <scope>NUCLEOTIDE SEQUENCE [LARGE SCALE GENOMIC DNA]</scope>
    <source>
        <strain evidence="3 4">R4</strain>
    </source>
</reference>
<dbReference type="InterPro" id="IPR033904">
    <property type="entry name" value="Trans_IPPS_HH"/>
</dbReference>
<gene>
    <name evidence="3" type="ORF">QP027_12245</name>
</gene>
<dbReference type="CDD" id="cd00683">
    <property type="entry name" value="Trans_IPPS_HH"/>
    <property type="match status" value="1"/>
</dbReference>
<dbReference type="InterPro" id="IPR044843">
    <property type="entry name" value="Trans_IPPS_bact-type"/>
</dbReference>
<evidence type="ECO:0000256" key="1">
    <source>
        <dbReference type="ARBA" id="ARBA00004684"/>
    </source>
</evidence>
<dbReference type="SFLD" id="SFLDG01212">
    <property type="entry name" value="Phytoene_synthase_like"/>
    <property type="match status" value="1"/>
</dbReference>
<keyword evidence="4" id="KW-1185">Reference proteome</keyword>
<accession>A0ABY8VFC6</accession>
<organism evidence="3 4">
    <name type="scientific">Corynebacterium breve</name>
    <dbReference type="NCBI Taxonomy" id="3049799"/>
    <lineage>
        <taxon>Bacteria</taxon>
        <taxon>Bacillati</taxon>
        <taxon>Actinomycetota</taxon>
        <taxon>Actinomycetes</taxon>
        <taxon>Mycobacteriales</taxon>
        <taxon>Corynebacteriaceae</taxon>
        <taxon>Corynebacterium</taxon>
    </lineage>
</organism>
<dbReference type="EMBL" id="CP126969">
    <property type="protein sequence ID" value="WIM67817.1"/>
    <property type="molecule type" value="Genomic_DNA"/>
</dbReference>
<name>A0ABY8VFC6_9CORY</name>
<dbReference type="SUPFAM" id="SSF48576">
    <property type="entry name" value="Terpenoid synthases"/>
    <property type="match status" value="1"/>
</dbReference>
<dbReference type="PANTHER" id="PTHR31480">
    <property type="entry name" value="BIFUNCTIONAL LYCOPENE CYCLASE/PHYTOENE SYNTHASE"/>
    <property type="match status" value="1"/>
</dbReference>
<dbReference type="RefSeq" id="WP_284825141.1">
    <property type="nucleotide sequence ID" value="NZ_CP126969.1"/>
</dbReference>
<evidence type="ECO:0000313" key="4">
    <source>
        <dbReference type="Proteomes" id="UP001225598"/>
    </source>
</evidence>
<dbReference type="GO" id="GO:0016740">
    <property type="term" value="F:transferase activity"/>
    <property type="evidence" value="ECO:0007669"/>
    <property type="project" value="UniProtKB-KW"/>
</dbReference>
<dbReference type="SFLD" id="SFLDS00005">
    <property type="entry name" value="Isoprenoid_Synthase_Type_I"/>
    <property type="match status" value="1"/>
</dbReference>
<dbReference type="PROSITE" id="PS01045">
    <property type="entry name" value="SQUALEN_PHYTOEN_SYN_2"/>
    <property type="match status" value="1"/>
</dbReference>
<dbReference type="InterPro" id="IPR019845">
    <property type="entry name" value="Squalene/phytoene_synthase_CS"/>
</dbReference>
<dbReference type="Gene3D" id="1.10.600.10">
    <property type="entry name" value="Farnesyl Diphosphate Synthase"/>
    <property type="match status" value="1"/>
</dbReference>
<dbReference type="Proteomes" id="UP001225598">
    <property type="component" value="Chromosome"/>
</dbReference>
<dbReference type="InterPro" id="IPR002060">
    <property type="entry name" value="Squ/phyt_synthse"/>
</dbReference>
<dbReference type="InterPro" id="IPR008949">
    <property type="entry name" value="Isoprenoid_synthase_dom_sf"/>
</dbReference>
<proteinExistence type="predicted"/>
<dbReference type="SFLD" id="SFLDG01018">
    <property type="entry name" value="Squalene/Phytoene_Synthase_Lik"/>
    <property type="match status" value="1"/>
</dbReference>
<keyword evidence="2 3" id="KW-0808">Transferase</keyword>